<accession>A0AAP0B070</accession>
<evidence type="ECO:0000313" key="2">
    <source>
        <dbReference type="Proteomes" id="UP001418222"/>
    </source>
</evidence>
<dbReference type="EMBL" id="JBBWWQ010000018">
    <property type="protein sequence ID" value="KAK8921575.1"/>
    <property type="molecule type" value="Genomic_DNA"/>
</dbReference>
<dbReference type="Proteomes" id="UP001418222">
    <property type="component" value="Unassembled WGS sequence"/>
</dbReference>
<reference evidence="1 2" key="1">
    <citation type="journal article" date="2022" name="Nat. Plants">
        <title>Genomes of leafy and leafless Platanthera orchids illuminate the evolution of mycoheterotrophy.</title>
        <authorList>
            <person name="Li M.H."/>
            <person name="Liu K.W."/>
            <person name="Li Z."/>
            <person name="Lu H.C."/>
            <person name="Ye Q.L."/>
            <person name="Zhang D."/>
            <person name="Wang J.Y."/>
            <person name="Li Y.F."/>
            <person name="Zhong Z.M."/>
            <person name="Liu X."/>
            <person name="Yu X."/>
            <person name="Liu D.K."/>
            <person name="Tu X.D."/>
            <person name="Liu B."/>
            <person name="Hao Y."/>
            <person name="Liao X.Y."/>
            <person name="Jiang Y.T."/>
            <person name="Sun W.H."/>
            <person name="Chen J."/>
            <person name="Chen Y.Q."/>
            <person name="Ai Y."/>
            <person name="Zhai J.W."/>
            <person name="Wu S.S."/>
            <person name="Zhou Z."/>
            <person name="Hsiao Y.Y."/>
            <person name="Wu W.L."/>
            <person name="Chen Y.Y."/>
            <person name="Lin Y.F."/>
            <person name="Hsu J.L."/>
            <person name="Li C.Y."/>
            <person name="Wang Z.W."/>
            <person name="Zhao X."/>
            <person name="Zhong W.Y."/>
            <person name="Ma X.K."/>
            <person name="Ma L."/>
            <person name="Huang J."/>
            <person name="Chen G.Z."/>
            <person name="Huang M.Z."/>
            <person name="Huang L."/>
            <person name="Peng D.H."/>
            <person name="Luo Y.B."/>
            <person name="Zou S.Q."/>
            <person name="Chen S.P."/>
            <person name="Lan S."/>
            <person name="Tsai W.C."/>
            <person name="Van de Peer Y."/>
            <person name="Liu Z.J."/>
        </authorList>
    </citation>
    <scope>NUCLEOTIDE SEQUENCE [LARGE SCALE GENOMIC DNA]</scope>
    <source>
        <strain evidence="1">Lor287</strain>
    </source>
</reference>
<evidence type="ECO:0000313" key="1">
    <source>
        <dbReference type="EMBL" id="KAK8921575.1"/>
    </source>
</evidence>
<name>A0AAP0B070_9ASPA</name>
<dbReference type="AlphaFoldDB" id="A0AAP0B070"/>
<protein>
    <submittedName>
        <fullName evidence="1">Uncharacterized protein</fullName>
    </submittedName>
</protein>
<proteinExistence type="predicted"/>
<keyword evidence="2" id="KW-1185">Reference proteome</keyword>
<organism evidence="1 2">
    <name type="scientific">Platanthera zijinensis</name>
    <dbReference type="NCBI Taxonomy" id="2320716"/>
    <lineage>
        <taxon>Eukaryota</taxon>
        <taxon>Viridiplantae</taxon>
        <taxon>Streptophyta</taxon>
        <taxon>Embryophyta</taxon>
        <taxon>Tracheophyta</taxon>
        <taxon>Spermatophyta</taxon>
        <taxon>Magnoliopsida</taxon>
        <taxon>Liliopsida</taxon>
        <taxon>Asparagales</taxon>
        <taxon>Orchidaceae</taxon>
        <taxon>Orchidoideae</taxon>
        <taxon>Orchideae</taxon>
        <taxon>Orchidinae</taxon>
        <taxon>Platanthera</taxon>
    </lineage>
</organism>
<sequence length="103" mass="11418">MMRRRPHQEASVLFCSTPTLPCVLSKSPASSFPTTGINIQTGHCIHAIHIASSKLHRIRAFGPNRGQQQPHRIPSVQFASSGQIDFWTCVFLPPPTNLRPNCC</sequence>
<comment type="caution">
    <text evidence="1">The sequence shown here is derived from an EMBL/GenBank/DDBJ whole genome shotgun (WGS) entry which is preliminary data.</text>
</comment>
<gene>
    <name evidence="1" type="ORF">KSP39_PZI020018</name>
</gene>